<keyword evidence="1" id="KW-0175">Coiled coil</keyword>
<gene>
    <name evidence="3" type="ORF">G5B46_04470</name>
</gene>
<dbReference type="RefSeq" id="WP_165256424.1">
    <property type="nucleotide sequence ID" value="NZ_JAAKGT010000001.1"/>
</dbReference>
<proteinExistence type="predicted"/>
<comment type="caution">
    <text evidence="3">The sequence shown here is derived from an EMBL/GenBank/DDBJ whole genome shotgun (WGS) entry which is preliminary data.</text>
</comment>
<sequence length="299" mass="32653">MRQSFGAALAATCVLLLGLGSANAASSDDILTPAAIAAFEQKLEVARVTQADIAGRVTCFEQQDAAMVAERDADQLRLGQLVAHKRELEGLLVQRRAEYDGFLREYNDASGRLAQLRSDLDKLKSYKAAKEEAVRRCKDSWTILGFLCDLAVEIAQLTGQIENNDHLIGPTEKRLNDAVAGMQTAVTRYDESQTLLTAAERDAKQTSDQIEATEASIVRLQAALAILRPEVLRNMQLLNEFDGALGEARRVDTADGRARTGRLVRVLAARVDGVQGKSSALYDQARTVLTPQQFTACFQ</sequence>
<feature type="coiled-coil region" evidence="1">
    <location>
        <begin position="196"/>
        <end position="223"/>
    </location>
</feature>
<evidence type="ECO:0000256" key="2">
    <source>
        <dbReference type="SAM" id="SignalP"/>
    </source>
</evidence>
<reference evidence="3" key="1">
    <citation type="submission" date="2020-02" db="EMBL/GenBank/DDBJ databases">
        <authorList>
            <person name="Gao J."/>
            <person name="Sun J."/>
        </authorList>
    </citation>
    <scope>NUCLEOTIDE SEQUENCE</scope>
    <source>
        <strain evidence="3">602-2</strain>
    </source>
</reference>
<accession>A0A6G4QTJ6</accession>
<feature type="signal peptide" evidence="2">
    <location>
        <begin position="1"/>
        <end position="24"/>
    </location>
</feature>
<dbReference type="EMBL" id="JAAKGT010000001">
    <property type="protein sequence ID" value="NGM48852.1"/>
    <property type="molecule type" value="Genomic_DNA"/>
</dbReference>
<protein>
    <submittedName>
        <fullName evidence="3">Uncharacterized protein</fullName>
    </submittedName>
</protein>
<keyword evidence="2" id="KW-0732">Signal</keyword>
<name>A0A6G4QTJ6_9CAUL</name>
<evidence type="ECO:0000313" key="3">
    <source>
        <dbReference type="EMBL" id="NGM48852.1"/>
    </source>
</evidence>
<organism evidence="3">
    <name type="scientific">Caulobacter sp. 602-2</name>
    <dbReference type="NCBI Taxonomy" id="2710887"/>
    <lineage>
        <taxon>Bacteria</taxon>
        <taxon>Pseudomonadati</taxon>
        <taxon>Pseudomonadota</taxon>
        <taxon>Alphaproteobacteria</taxon>
        <taxon>Caulobacterales</taxon>
        <taxon>Caulobacteraceae</taxon>
        <taxon>Caulobacter</taxon>
    </lineage>
</organism>
<evidence type="ECO:0000256" key="1">
    <source>
        <dbReference type="SAM" id="Coils"/>
    </source>
</evidence>
<feature type="chain" id="PRO_5026064037" evidence="2">
    <location>
        <begin position="25"/>
        <end position="299"/>
    </location>
</feature>
<dbReference type="AlphaFoldDB" id="A0A6G4QTJ6"/>